<dbReference type="GO" id="GO:0008270">
    <property type="term" value="F:zinc ion binding"/>
    <property type="evidence" value="ECO:0007669"/>
    <property type="project" value="UniProtKB-KW"/>
</dbReference>
<evidence type="ECO:0000256" key="2">
    <source>
        <dbReference type="ARBA" id="ARBA00022771"/>
    </source>
</evidence>
<proteinExistence type="predicted"/>
<dbReference type="InterPro" id="IPR000571">
    <property type="entry name" value="Znf_CCCH"/>
</dbReference>
<protein>
    <submittedName>
        <fullName evidence="7">Ccch zinc finger/tis11-related</fullName>
    </submittedName>
</protein>
<keyword evidence="1 4" id="KW-0479">Metal-binding</keyword>
<feature type="region of interest" description="Disordered" evidence="5">
    <location>
        <begin position="143"/>
        <end position="164"/>
    </location>
</feature>
<dbReference type="SUPFAM" id="SSF90229">
    <property type="entry name" value="CCCH zinc finger"/>
    <property type="match status" value="1"/>
</dbReference>
<feature type="domain" description="C3H1-type" evidence="6">
    <location>
        <begin position="81"/>
        <end position="110"/>
    </location>
</feature>
<evidence type="ECO:0000313" key="8">
    <source>
        <dbReference type="Proteomes" id="UP001146793"/>
    </source>
</evidence>
<keyword evidence="2 4" id="KW-0863">Zinc-finger</keyword>
<dbReference type="InterPro" id="IPR036855">
    <property type="entry name" value="Znf_CCCH_sf"/>
</dbReference>
<evidence type="ECO:0000256" key="5">
    <source>
        <dbReference type="SAM" id="MobiDB-lite"/>
    </source>
</evidence>
<feature type="compositionally biased region" description="Low complexity" evidence="5">
    <location>
        <begin position="42"/>
        <end position="52"/>
    </location>
</feature>
<keyword evidence="3 4" id="KW-0862">Zinc</keyword>
<name>A0AAV7Z7M3_9EUKA</name>
<sequence>MFYQNEPILIQKQPILSISSPDQFTHFRPQNNPLHNLLLKTKPNLTTPTRTNYEAKEPTSNTKSEGSKQAKVNNRNIKNLKYKTEVCRNFFGDECVCEFGKRCNFIHYRDKPESIALGSVHALKALNLYHLVSNRNLITIQQQQKQQQRKQRRRLPIFQSLTKY</sequence>
<evidence type="ECO:0000256" key="3">
    <source>
        <dbReference type="ARBA" id="ARBA00022833"/>
    </source>
</evidence>
<dbReference type="Gene3D" id="4.10.1000.10">
    <property type="entry name" value="Zinc finger, CCCH-type"/>
    <property type="match status" value="1"/>
</dbReference>
<dbReference type="PROSITE" id="PS50103">
    <property type="entry name" value="ZF_C3H1"/>
    <property type="match status" value="1"/>
</dbReference>
<feature type="region of interest" description="Disordered" evidence="5">
    <location>
        <begin position="42"/>
        <end position="72"/>
    </location>
</feature>
<comment type="caution">
    <text evidence="7">The sequence shown here is derived from an EMBL/GenBank/DDBJ whole genome shotgun (WGS) entry which is preliminary data.</text>
</comment>
<accession>A0AAV7Z7M3</accession>
<dbReference type="EMBL" id="JANTQA010000033">
    <property type="protein sequence ID" value="KAJ3438068.1"/>
    <property type="molecule type" value="Genomic_DNA"/>
</dbReference>
<evidence type="ECO:0000256" key="4">
    <source>
        <dbReference type="PROSITE-ProRule" id="PRU00723"/>
    </source>
</evidence>
<evidence type="ECO:0000259" key="6">
    <source>
        <dbReference type="PROSITE" id="PS50103"/>
    </source>
</evidence>
<reference evidence="7" key="1">
    <citation type="submission" date="2022-08" db="EMBL/GenBank/DDBJ databases">
        <title>Novel sulphate-reducing endosymbionts in the free-living metamonad Anaeramoeba.</title>
        <authorList>
            <person name="Jerlstrom-Hultqvist J."/>
            <person name="Cepicka I."/>
            <person name="Gallot-Lavallee L."/>
            <person name="Salas-Leiva D."/>
            <person name="Curtis B.A."/>
            <person name="Zahonova K."/>
            <person name="Pipaliya S."/>
            <person name="Dacks J."/>
            <person name="Roger A.J."/>
        </authorList>
    </citation>
    <scope>NUCLEOTIDE SEQUENCE</scope>
    <source>
        <strain evidence="7">Busselton2</strain>
    </source>
</reference>
<organism evidence="7 8">
    <name type="scientific">Anaeramoeba flamelloides</name>
    <dbReference type="NCBI Taxonomy" id="1746091"/>
    <lineage>
        <taxon>Eukaryota</taxon>
        <taxon>Metamonada</taxon>
        <taxon>Anaeramoebidae</taxon>
        <taxon>Anaeramoeba</taxon>
    </lineage>
</organism>
<feature type="zinc finger region" description="C3H1-type" evidence="4">
    <location>
        <begin position="81"/>
        <end position="110"/>
    </location>
</feature>
<gene>
    <name evidence="7" type="ORF">M0812_17247</name>
</gene>
<evidence type="ECO:0000256" key="1">
    <source>
        <dbReference type="ARBA" id="ARBA00022723"/>
    </source>
</evidence>
<evidence type="ECO:0000313" key="7">
    <source>
        <dbReference type="EMBL" id="KAJ3438068.1"/>
    </source>
</evidence>
<dbReference type="AlphaFoldDB" id="A0AAV7Z7M3"/>
<dbReference type="Proteomes" id="UP001146793">
    <property type="component" value="Unassembled WGS sequence"/>
</dbReference>